<keyword evidence="2" id="KW-0812">Transmembrane</keyword>
<keyword evidence="2" id="KW-0472">Membrane</keyword>
<dbReference type="RefSeq" id="WP_002962113.1">
    <property type="nucleotide sequence ID" value="NZ_CP029490.1"/>
</dbReference>
<evidence type="ECO:0000313" key="4">
    <source>
        <dbReference type="Proteomes" id="UP000245369"/>
    </source>
</evidence>
<evidence type="ECO:0008006" key="5">
    <source>
        <dbReference type="Google" id="ProtNLM"/>
    </source>
</evidence>
<gene>
    <name evidence="3" type="ORF">DK182_07995</name>
</gene>
<evidence type="ECO:0000313" key="3">
    <source>
        <dbReference type="EMBL" id="AWN21290.1"/>
    </source>
</evidence>
<keyword evidence="4" id="KW-1185">Reference proteome</keyword>
<name>A0ABN5LJR4_9STRE</name>
<dbReference type="Proteomes" id="UP000245369">
    <property type="component" value="Chromosome"/>
</dbReference>
<keyword evidence="2" id="KW-1133">Transmembrane helix</keyword>
<evidence type="ECO:0000256" key="2">
    <source>
        <dbReference type="SAM" id="Phobius"/>
    </source>
</evidence>
<organism evidence="3 4">
    <name type="scientific">Streptococcus sobrinus</name>
    <dbReference type="NCBI Taxonomy" id="1310"/>
    <lineage>
        <taxon>Bacteria</taxon>
        <taxon>Bacillati</taxon>
        <taxon>Bacillota</taxon>
        <taxon>Bacilli</taxon>
        <taxon>Lactobacillales</taxon>
        <taxon>Streptococcaceae</taxon>
        <taxon>Streptococcus</taxon>
    </lineage>
</organism>
<reference evidence="3 4" key="1">
    <citation type="submission" date="2018-05" db="EMBL/GenBank/DDBJ databases">
        <title>Complete genome sequences of Streptococcus sobrinus.</title>
        <authorList>
            <person name="Sales M."/>
            <person name="Jensen P.A."/>
        </authorList>
    </citation>
    <scope>NUCLEOTIDE SEQUENCE [LARGE SCALE GENOMIC DNA]</scope>
    <source>
        <strain evidence="3 4">SL1</strain>
    </source>
</reference>
<keyword evidence="1" id="KW-0175">Coiled coil</keyword>
<evidence type="ECO:0000256" key="1">
    <source>
        <dbReference type="SAM" id="Coils"/>
    </source>
</evidence>
<feature type="coiled-coil region" evidence="1">
    <location>
        <begin position="25"/>
        <end position="52"/>
    </location>
</feature>
<sequence>MENQSWIAILSLIISIITLLRQVQRDRKDEKFQEYQKEFEKYKERQRLQEKRSDDLQSQISNRSELIPYFSIDYAKSMLDLGTMVVELFFTNVGKEAATNVGIVELREGKYGVPIYFDTDYMEGDEPIHFIHTYFSEYFAMPRESISIKISSNDNSQKQLYFMNFKIRFTDLLNRVYEQEFRFGYDNMFVNGINKNSVSYPPKLIKDIERNN</sequence>
<proteinExistence type="predicted"/>
<dbReference type="GeneID" id="93924448"/>
<feature type="transmembrane region" description="Helical" evidence="2">
    <location>
        <begin position="6"/>
        <end position="23"/>
    </location>
</feature>
<accession>A0ABN5LJR4</accession>
<protein>
    <recommendedName>
        <fullName evidence="5">Phage protein</fullName>
    </recommendedName>
</protein>
<dbReference type="EMBL" id="CP029490">
    <property type="protein sequence ID" value="AWN21290.1"/>
    <property type="molecule type" value="Genomic_DNA"/>
</dbReference>